<protein>
    <submittedName>
        <fullName evidence="2">DUF5611 family protein</fullName>
    </submittedName>
</protein>
<dbReference type="Gene3D" id="3.30.310.190">
    <property type="match status" value="1"/>
</dbReference>
<feature type="domain" description="DUF5611" evidence="1">
    <location>
        <begin position="2"/>
        <end position="97"/>
    </location>
</feature>
<dbReference type="Proteomes" id="UP000600363">
    <property type="component" value="Unassembled WGS sequence"/>
</dbReference>
<accession>A0A832VWS7</accession>
<dbReference type="AlphaFoldDB" id="A0A832VWS7"/>
<gene>
    <name evidence="2" type="ORF">HA299_00805</name>
</gene>
<reference evidence="2" key="1">
    <citation type="journal article" date="2020" name="bioRxiv">
        <title>A rank-normalized archaeal taxonomy based on genome phylogeny resolves widespread incomplete and uneven classifications.</title>
        <authorList>
            <person name="Rinke C."/>
            <person name="Chuvochina M."/>
            <person name="Mussig A.J."/>
            <person name="Chaumeil P.-A."/>
            <person name="Waite D.W."/>
            <person name="Whitman W.B."/>
            <person name="Parks D.H."/>
            <person name="Hugenholtz P."/>
        </authorList>
    </citation>
    <scope>NUCLEOTIDE SEQUENCE</scope>
    <source>
        <strain evidence="2">UBA12518</strain>
    </source>
</reference>
<evidence type="ECO:0000313" key="2">
    <source>
        <dbReference type="EMBL" id="HIH69153.1"/>
    </source>
</evidence>
<dbReference type="RefSeq" id="WP_042684495.1">
    <property type="nucleotide sequence ID" value="NZ_DUIH01000002.1"/>
</dbReference>
<evidence type="ECO:0000259" key="1">
    <source>
        <dbReference type="Pfam" id="PF18446"/>
    </source>
</evidence>
<name>A0A832VWS7_9EURY</name>
<organism evidence="2 3">
    <name type="scientific">Methermicoccus shengliensis</name>
    <dbReference type="NCBI Taxonomy" id="660064"/>
    <lineage>
        <taxon>Archaea</taxon>
        <taxon>Methanobacteriati</taxon>
        <taxon>Methanobacteriota</taxon>
        <taxon>Stenosarchaea group</taxon>
        <taxon>Methanomicrobia</taxon>
        <taxon>Methanosarcinales</taxon>
        <taxon>Methermicoccaceae</taxon>
        <taxon>Methermicoccus</taxon>
    </lineage>
</organism>
<dbReference type="InterPro" id="IPR040713">
    <property type="entry name" value="DUF5611"/>
</dbReference>
<dbReference type="EMBL" id="DUIH01000002">
    <property type="protein sequence ID" value="HIH69153.1"/>
    <property type="molecule type" value="Genomic_DNA"/>
</dbReference>
<proteinExistence type="predicted"/>
<dbReference type="InterPro" id="IPR016800">
    <property type="entry name" value="UCP022080"/>
</dbReference>
<dbReference type="PIRSF" id="PIRSF022080">
    <property type="entry name" value="UCP022080"/>
    <property type="match status" value="1"/>
</dbReference>
<comment type="caution">
    <text evidence="2">The sequence shown here is derived from an EMBL/GenBank/DDBJ whole genome shotgun (WGS) entry which is preliminary data.</text>
</comment>
<sequence>MRYKFKRGHSPDITRVARCLEECFPCEVQMIKEKCILSYGAIERMEVWLDGKALCVETTSNKNASDEQVLDTNRRFRQFLTKATGYTTKERIKQAKKEVEGA</sequence>
<evidence type="ECO:0000313" key="3">
    <source>
        <dbReference type="Proteomes" id="UP000600363"/>
    </source>
</evidence>
<dbReference type="Pfam" id="PF18446">
    <property type="entry name" value="DUF5611"/>
    <property type="match status" value="1"/>
</dbReference>